<dbReference type="AlphaFoldDB" id="X0W2L9"/>
<dbReference type="EMBL" id="BARS01037325">
    <property type="protein sequence ID" value="GAG25034.1"/>
    <property type="molecule type" value="Genomic_DNA"/>
</dbReference>
<dbReference type="InterPro" id="IPR002514">
    <property type="entry name" value="Transposase_8"/>
</dbReference>
<dbReference type="InterPro" id="IPR036388">
    <property type="entry name" value="WH-like_DNA-bd_sf"/>
</dbReference>
<comment type="caution">
    <text evidence="1">The sequence shown here is derived from an EMBL/GenBank/DDBJ whole genome shotgun (WGS) entry which is preliminary data.</text>
</comment>
<dbReference type="Gene3D" id="1.10.10.10">
    <property type="entry name" value="Winged helix-like DNA-binding domain superfamily/Winged helix DNA-binding domain"/>
    <property type="match status" value="1"/>
</dbReference>
<evidence type="ECO:0000313" key="1">
    <source>
        <dbReference type="EMBL" id="GAG25034.1"/>
    </source>
</evidence>
<accession>X0W2L9</accession>
<dbReference type="GO" id="GO:0006313">
    <property type="term" value="P:DNA transposition"/>
    <property type="evidence" value="ECO:0007669"/>
    <property type="project" value="InterPro"/>
</dbReference>
<evidence type="ECO:0008006" key="2">
    <source>
        <dbReference type="Google" id="ProtNLM"/>
    </source>
</evidence>
<protein>
    <recommendedName>
        <fullName evidence="2">Transposase</fullName>
    </recommendedName>
</protein>
<proteinExistence type="predicted"/>
<dbReference type="SUPFAM" id="SSF48295">
    <property type="entry name" value="TrpR-like"/>
    <property type="match status" value="1"/>
</dbReference>
<reference evidence="1" key="1">
    <citation type="journal article" date="2014" name="Front. Microbiol.">
        <title>High frequency of phylogenetically diverse reductive dehalogenase-homologous genes in deep subseafloor sedimentary metagenomes.</title>
        <authorList>
            <person name="Kawai M."/>
            <person name="Futagami T."/>
            <person name="Toyoda A."/>
            <person name="Takaki Y."/>
            <person name="Nishi S."/>
            <person name="Hori S."/>
            <person name="Arai W."/>
            <person name="Tsubouchi T."/>
            <person name="Morono Y."/>
            <person name="Uchiyama I."/>
            <person name="Ito T."/>
            <person name="Fujiyama A."/>
            <person name="Inagaki F."/>
            <person name="Takami H."/>
        </authorList>
    </citation>
    <scope>NUCLEOTIDE SEQUENCE</scope>
    <source>
        <strain evidence="1">Expedition CK06-06</strain>
    </source>
</reference>
<gene>
    <name evidence="1" type="ORF">S01H1_57243</name>
</gene>
<sequence length="113" mass="12889">MDLRWESCTTYSTKSTVANMVRLPRKEGDRNKVSSPREVINVGKTGNRYTPRFQFQVVLEILKGDKEAVEIARAYGISPGTVSCWKQQFLNKGPELFGKDTTLAQYEKRISEL</sequence>
<organism evidence="1">
    <name type="scientific">marine sediment metagenome</name>
    <dbReference type="NCBI Taxonomy" id="412755"/>
    <lineage>
        <taxon>unclassified sequences</taxon>
        <taxon>metagenomes</taxon>
        <taxon>ecological metagenomes</taxon>
    </lineage>
</organism>
<dbReference type="Pfam" id="PF01527">
    <property type="entry name" value="HTH_Tnp_1"/>
    <property type="match status" value="1"/>
</dbReference>
<dbReference type="InterPro" id="IPR010921">
    <property type="entry name" value="Trp_repressor/repl_initiator"/>
</dbReference>
<feature type="non-terminal residue" evidence="1">
    <location>
        <position position="113"/>
    </location>
</feature>
<name>X0W2L9_9ZZZZ</name>
<dbReference type="GO" id="GO:0043565">
    <property type="term" value="F:sequence-specific DNA binding"/>
    <property type="evidence" value="ECO:0007669"/>
    <property type="project" value="InterPro"/>
</dbReference>
<dbReference type="GO" id="GO:0004803">
    <property type="term" value="F:transposase activity"/>
    <property type="evidence" value="ECO:0007669"/>
    <property type="project" value="InterPro"/>
</dbReference>